<dbReference type="AlphaFoldDB" id="A0A024U546"/>
<dbReference type="OrthoDB" id="72819at2759"/>
<feature type="region of interest" description="Disordered" evidence="1">
    <location>
        <begin position="258"/>
        <end position="298"/>
    </location>
</feature>
<dbReference type="InterPro" id="IPR000626">
    <property type="entry name" value="Ubiquitin-like_dom"/>
</dbReference>
<feature type="region of interest" description="Disordered" evidence="1">
    <location>
        <begin position="444"/>
        <end position="467"/>
    </location>
</feature>
<reference evidence="3" key="1">
    <citation type="submission" date="2013-12" db="EMBL/GenBank/DDBJ databases">
        <title>The Genome Sequence of Aphanomyces invadans NJM9701.</title>
        <authorList>
            <consortium name="The Broad Institute Genomics Platform"/>
            <person name="Russ C."/>
            <person name="Tyler B."/>
            <person name="van West P."/>
            <person name="Dieguez-Uribeondo J."/>
            <person name="Young S.K."/>
            <person name="Zeng Q."/>
            <person name="Gargeya S."/>
            <person name="Fitzgerald M."/>
            <person name="Abouelleil A."/>
            <person name="Alvarado L."/>
            <person name="Chapman S.B."/>
            <person name="Gainer-Dewar J."/>
            <person name="Goldberg J."/>
            <person name="Griggs A."/>
            <person name="Gujja S."/>
            <person name="Hansen M."/>
            <person name="Howarth C."/>
            <person name="Imamovic A."/>
            <person name="Ireland A."/>
            <person name="Larimer J."/>
            <person name="McCowan C."/>
            <person name="Murphy C."/>
            <person name="Pearson M."/>
            <person name="Poon T.W."/>
            <person name="Priest M."/>
            <person name="Roberts A."/>
            <person name="Saif S."/>
            <person name="Shea T."/>
            <person name="Sykes S."/>
            <person name="Wortman J."/>
            <person name="Nusbaum C."/>
            <person name="Birren B."/>
        </authorList>
    </citation>
    <scope>NUCLEOTIDE SEQUENCE [LARGE SCALE GENOMIC DNA]</scope>
    <source>
        <strain evidence="3">NJM9701</strain>
    </source>
</reference>
<dbReference type="Gene3D" id="3.10.20.90">
    <property type="entry name" value="Phosphatidylinositol 3-kinase Catalytic Subunit, Chain A, domain 1"/>
    <property type="match status" value="1"/>
</dbReference>
<dbReference type="GeneID" id="20084344"/>
<accession>A0A024U546</accession>
<feature type="compositionally biased region" description="Low complexity" evidence="1">
    <location>
        <begin position="444"/>
        <end position="460"/>
    </location>
</feature>
<evidence type="ECO:0000256" key="1">
    <source>
        <dbReference type="SAM" id="MobiDB-lite"/>
    </source>
</evidence>
<dbReference type="InterPro" id="IPR029071">
    <property type="entry name" value="Ubiquitin-like_domsf"/>
</dbReference>
<gene>
    <name evidence="3" type="ORF">H310_07294</name>
</gene>
<dbReference type="EMBL" id="KI913964">
    <property type="protein sequence ID" value="ETW00748.1"/>
    <property type="molecule type" value="Genomic_DNA"/>
</dbReference>
<dbReference type="PROSITE" id="PS50053">
    <property type="entry name" value="UBIQUITIN_2"/>
    <property type="match status" value="1"/>
</dbReference>
<dbReference type="CDD" id="cd17039">
    <property type="entry name" value="Ubl_ubiquitin_like"/>
    <property type="match status" value="1"/>
</dbReference>
<sequence length="467" mass="51503">MADTTRAVGLHKSAHVLPRDVFKTFVRLETKVDWRVSENEVAHQLNLPPTYVDPVVPLASQFVGPGPGEYDAVPSPVTGPNSSSPLTSSFSTRTRRQLLFEPQFVKPRETFREGPFSQSTPTLPRPLPMVDSHLVHHRTAPPPKLHRRKNALRQPIPRLTQLLSSTKPSVDPAIISYTFPRGHRTDFVAYSTPANVSAATYDPRPDWAEEAEPPRVVVGFRSSVARMPDWMANPDVLAPADRYRKCVVVERRKVFDTAPRDNTDKKDGSHGEIGLDDLRGQPRPHFDPFEWLRSQPDGPEKVRALTMRLVELTATDSSPPTNRQHHADGTVPATRDDDGDTDSSAEDGRANPIAITIVLPAGLTLTYRVLATRTVASLKNAIAKKLSTTRTRETRLVPDGIVVPAMLSLYLQGQKLADSNALGDSGVHDRSSLVCTIHTRQSSPVRRVSTNSSRVVATSRPGESRQA</sequence>
<name>A0A024U546_9STRA</name>
<dbReference type="VEuPathDB" id="FungiDB:H310_07294"/>
<evidence type="ECO:0000259" key="2">
    <source>
        <dbReference type="PROSITE" id="PS50053"/>
    </source>
</evidence>
<organism evidence="3">
    <name type="scientific">Aphanomyces invadans</name>
    <dbReference type="NCBI Taxonomy" id="157072"/>
    <lineage>
        <taxon>Eukaryota</taxon>
        <taxon>Sar</taxon>
        <taxon>Stramenopiles</taxon>
        <taxon>Oomycota</taxon>
        <taxon>Saprolegniomycetes</taxon>
        <taxon>Saprolegniales</taxon>
        <taxon>Verrucalvaceae</taxon>
        <taxon>Aphanomyces</taxon>
    </lineage>
</organism>
<feature type="compositionally biased region" description="Basic and acidic residues" evidence="1">
    <location>
        <begin position="276"/>
        <end position="290"/>
    </location>
</feature>
<protein>
    <recommendedName>
        <fullName evidence="2">Ubiquitin-like domain-containing protein</fullName>
    </recommendedName>
</protein>
<evidence type="ECO:0000313" key="3">
    <source>
        <dbReference type="EMBL" id="ETW00748.1"/>
    </source>
</evidence>
<feature type="domain" description="Ubiquitin-like" evidence="2">
    <location>
        <begin position="353"/>
        <end position="442"/>
    </location>
</feature>
<dbReference type="RefSeq" id="XP_008870883.1">
    <property type="nucleotide sequence ID" value="XM_008872661.1"/>
</dbReference>
<feature type="compositionally biased region" description="Basic and acidic residues" evidence="1">
    <location>
        <begin position="258"/>
        <end position="270"/>
    </location>
</feature>
<proteinExistence type="predicted"/>
<dbReference type="SUPFAM" id="SSF54236">
    <property type="entry name" value="Ubiquitin-like"/>
    <property type="match status" value="1"/>
</dbReference>
<feature type="region of interest" description="Disordered" evidence="1">
    <location>
        <begin position="313"/>
        <end position="348"/>
    </location>
</feature>